<dbReference type="Gene3D" id="3.40.50.1820">
    <property type="entry name" value="alpha/beta hydrolase"/>
    <property type="match status" value="1"/>
</dbReference>
<evidence type="ECO:0000256" key="2">
    <source>
        <dbReference type="ARBA" id="ARBA00022801"/>
    </source>
</evidence>
<dbReference type="PANTHER" id="PTHR43798">
    <property type="entry name" value="MONOACYLGLYCEROL LIPASE"/>
    <property type="match status" value="1"/>
</dbReference>
<accession>A0A934WSI0</accession>
<evidence type="ECO:0000313" key="5">
    <source>
        <dbReference type="Proteomes" id="UP000633365"/>
    </source>
</evidence>
<dbReference type="GO" id="GO:0006508">
    <property type="term" value="P:proteolysis"/>
    <property type="evidence" value="ECO:0007669"/>
    <property type="project" value="InterPro"/>
</dbReference>
<dbReference type="SUPFAM" id="SSF53474">
    <property type="entry name" value="alpha/beta-Hydrolases"/>
    <property type="match status" value="1"/>
</dbReference>
<organism evidence="4 5">
    <name type="scientific">Ruminococcus difficilis</name>
    <dbReference type="NCBI Taxonomy" id="2763069"/>
    <lineage>
        <taxon>Bacteria</taxon>
        <taxon>Bacillati</taxon>
        <taxon>Bacillota</taxon>
        <taxon>Clostridia</taxon>
        <taxon>Eubacteriales</taxon>
        <taxon>Oscillospiraceae</taxon>
        <taxon>Ruminococcus</taxon>
    </lineage>
</organism>
<dbReference type="EMBL" id="JAEQMG010000115">
    <property type="protein sequence ID" value="MBK6089120.1"/>
    <property type="molecule type" value="Genomic_DNA"/>
</dbReference>
<proteinExistence type="inferred from homology"/>
<dbReference type="Pfam" id="PF00561">
    <property type="entry name" value="Abhydrolase_1"/>
    <property type="match status" value="1"/>
</dbReference>
<dbReference type="RefSeq" id="WP_201427914.1">
    <property type="nucleotide sequence ID" value="NZ_JAEQMG010000115.1"/>
</dbReference>
<dbReference type="Proteomes" id="UP000633365">
    <property type="component" value="Unassembled WGS sequence"/>
</dbReference>
<comment type="caution">
    <text evidence="4">The sequence shown here is derived from an EMBL/GenBank/DDBJ whole genome shotgun (WGS) entry which is preliminary data.</text>
</comment>
<evidence type="ECO:0000259" key="3">
    <source>
        <dbReference type="Pfam" id="PF00561"/>
    </source>
</evidence>
<dbReference type="PRINTS" id="PR00793">
    <property type="entry name" value="PROAMNOPTASE"/>
</dbReference>
<dbReference type="GO" id="GO:0004177">
    <property type="term" value="F:aminopeptidase activity"/>
    <property type="evidence" value="ECO:0007669"/>
    <property type="project" value="UniProtKB-EC"/>
</dbReference>
<dbReference type="AlphaFoldDB" id="A0A934WSI0"/>
<dbReference type="InterPro" id="IPR002410">
    <property type="entry name" value="Peptidase_S33"/>
</dbReference>
<evidence type="ECO:0000313" key="4">
    <source>
        <dbReference type="EMBL" id="MBK6089120.1"/>
    </source>
</evidence>
<feature type="domain" description="AB hydrolase-1" evidence="3">
    <location>
        <begin position="39"/>
        <end position="304"/>
    </location>
</feature>
<evidence type="ECO:0000256" key="1">
    <source>
        <dbReference type="ARBA" id="ARBA00010088"/>
    </source>
</evidence>
<name>A0A934WSI0_9FIRM</name>
<dbReference type="InterPro" id="IPR000073">
    <property type="entry name" value="AB_hydrolase_1"/>
</dbReference>
<dbReference type="GO" id="GO:0016020">
    <property type="term" value="C:membrane"/>
    <property type="evidence" value="ECO:0007669"/>
    <property type="project" value="TreeGrafter"/>
</dbReference>
<gene>
    <name evidence="4" type="ORF">JKK62_10795</name>
</gene>
<reference evidence="4" key="1">
    <citation type="submission" date="2021-01" db="EMBL/GenBank/DDBJ databases">
        <title>Genome public.</title>
        <authorList>
            <person name="Liu C."/>
            <person name="Sun Q."/>
        </authorList>
    </citation>
    <scope>NUCLEOTIDE SEQUENCE</scope>
    <source>
        <strain evidence="4">M6</strain>
    </source>
</reference>
<dbReference type="InterPro" id="IPR029058">
    <property type="entry name" value="AB_hydrolase_fold"/>
</dbReference>
<dbReference type="InterPro" id="IPR050266">
    <property type="entry name" value="AB_hydrolase_sf"/>
</dbReference>
<keyword evidence="2 4" id="KW-0378">Hydrolase</keyword>
<protein>
    <submittedName>
        <fullName evidence="4">Alpha/beta fold hydrolase</fullName>
    </submittedName>
</protein>
<keyword evidence="5" id="KW-1185">Reference proteome</keyword>
<comment type="similarity">
    <text evidence="1">Belongs to the peptidase S33 family.</text>
</comment>
<dbReference type="PANTHER" id="PTHR43798:SF33">
    <property type="entry name" value="HYDROLASE, PUTATIVE (AFU_ORTHOLOGUE AFUA_2G14860)-RELATED"/>
    <property type="match status" value="1"/>
</dbReference>
<sequence length="326" mass="36311">MNRQRKAIIEANKVSTVEEFVLGGYLQKVLIEGKYENLPVVITLHGGPGSPIPFCVGARGLFPEFTDNCILVSWDQYGCGINNAKLPDDVSINDFVNMTIELIKEIKRRFPQNAVWLLGMSWGSVLSAMVAERSSEIIDGVITYGQVLYQLMQSQETIDALMKSKAPQKLKIELKTAVDSKEFNNKTAMRLSSAIRKYTYGYNNPNEPKAKVGKIIRGIMTSPDYKFKDFKAIVMNGYMKNTSLITELSELDLRESLKSVSVPYHIIQGETDIVTCTSSIVSFVEESDNPNLTCKVIPNSAHIPGVNGMQAVFEEIRKLNIIGNNV</sequence>